<keyword evidence="1" id="KW-0472">Membrane</keyword>
<dbReference type="KEGG" id="abom:D7I45_01180"/>
<dbReference type="RefSeq" id="WP_120783972.1">
    <property type="nucleotide sequence ID" value="NZ_CP032626.1"/>
</dbReference>
<reference evidence="3 4" key="1">
    <citation type="submission" date="2018-09" db="EMBL/GenBank/DDBJ databases">
        <title>Genome sequencing of strain BHWM-4.</title>
        <authorList>
            <person name="Heo J."/>
            <person name="Kim S.-J."/>
            <person name="Kwon S.-W."/>
        </authorList>
    </citation>
    <scope>NUCLEOTIDE SEQUENCE [LARGE SCALE GENOMIC DNA]</scope>
    <source>
        <strain evidence="3 4">BHWM-4</strain>
    </source>
</reference>
<feature type="transmembrane region" description="Helical" evidence="1">
    <location>
        <begin position="43"/>
        <end position="61"/>
    </location>
</feature>
<dbReference type="OrthoDB" id="1750577at2"/>
<feature type="transmembrane region" description="Helical" evidence="1">
    <location>
        <begin position="12"/>
        <end position="37"/>
    </location>
</feature>
<keyword evidence="4" id="KW-1185">Reference proteome</keyword>
<sequence>MKKLPKTVKKVWCITAWLVLLVEIIILVGLYIAGNIYDWYEGWLAGLAGLFLVIFLAKMILIPYRYAFHQYEIATDHVGIKKGFIFRSQYTIPIARVQNVNLNQGPILTAFKLYKVSVDTAGDSHSIDAVTYKEADQIRKQVMQLAMEARNAR</sequence>
<name>A0A387ARE3_9LACO</name>
<organism evidence="3 4">
    <name type="scientific">Apilactobacillus bombintestini</name>
    <dbReference type="NCBI Taxonomy" id="2419772"/>
    <lineage>
        <taxon>Bacteria</taxon>
        <taxon>Bacillati</taxon>
        <taxon>Bacillota</taxon>
        <taxon>Bacilli</taxon>
        <taxon>Lactobacillales</taxon>
        <taxon>Lactobacillaceae</taxon>
        <taxon>Apilactobacillus</taxon>
    </lineage>
</organism>
<dbReference type="Proteomes" id="UP000272003">
    <property type="component" value="Chromosome"/>
</dbReference>
<dbReference type="AlphaFoldDB" id="A0A387ARE3"/>
<dbReference type="Pfam" id="PF03703">
    <property type="entry name" value="bPH_2"/>
    <property type="match status" value="1"/>
</dbReference>
<evidence type="ECO:0000256" key="1">
    <source>
        <dbReference type="SAM" id="Phobius"/>
    </source>
</evidence>
<dbReference type="PANTHER" id="PTHR34473">
    <property type="entry name" value="UPF0699 TRANSMEMBRANE PROTEIN YDBS"/>
    <property type="match status" value="1"/>
</dbReference>
<dbReference type="PANTHER" id="PTHR34473:SF2">
    <property type="entry name" value="UPF0699 TRANSMEMBRANE PROTEIN YDBT"/>
    <property type="match status" value="1"/>
</dbReference>
<evidence type="ECO:0000259" key="2">
    <source>
        <dbReference type="Pfam" id="PF03703"/>
    </source>
</evidence>
<feature type="domain" description="YdbS-like PH" evidence="2">
    <location>
        <begin position="66"/>
        <end position="141"/>
    </location>
</feature>
<dbReference type="EMBL" id="CP032626">
    <property type="protein sequence ID" value="AYF92198.1"/>
    <property type="molecule type" value="Genomic_DNA"/>
</dbReference>
<proteinExistence type="predicted"/>
<keyword evidence="1" id="KW-0812">Transmembrane</keyword>
<protein>
    <recommendedName>
        <fullName evidence="2">YdbS-like PH domain-containing protein</fullName>
    </recommendedName>
</protein>
<dbReference type="InterPro" id="IPR005182">
    <property type="entry name" value="YdbS-like_PH"/>
</dbReference>
<gene>
    <name evidence="3" type="ORF">D7I45_01180</name>
</gene>
<evidence type="ECO:0000313" key="4">
    <source>
        <dbReference type="Proteomes" id="UP000272003"/>
    </source>
</evidence>
<evidence type="ECO:0000313" key="3">
    <source>
        <dbReference type="EMBL" id="AYF92198.1"/>
    </source>
</evidence>
<accession>A0A387ARE3</accession>
<keyword evidence="1" id="KW-1133">Transmembrane helix</keyword>